<keyword evidence="6" id="KW-0053">Apoptosis</keyword>
<evidence type="ECO:0000256" key="21">
    <source>
        <dbReference type="ARBA" id="ARBA00047969"/>
    </source>
</evidence>
<comment type="catalytic activity">
    <reaction evidence="19">
        <text>octanoyl-CoA + H2O = octanoate + CoA + H(+)</text>
        <dbReference type="Rhea" id="RHEA:30143"/>
        <dbReference type="ChEBI" id="CHEBI:15377"/>
        <dbReference type="ChEBI" id="CHEBI:15378"/>
        <dbReference type="ChEBI" id="CHEBI:25646"/>
        <dbReference type="ChEBI" id="CHEBI:57287"/>
        <dbReference type="ChEBI" id="CHEBI:57386"/>
    </reaction>
    <physiologicalReaction direction="left-to-right" evidence="19">
        <dbReference type="Rhea" id="RHEA:30144"/>
    </physiologicalReaction>
</comment>
<dbReference type="RefSeq" id="WP_040992395.1">
    <property type="nucleotide sequence ID" value="NZ_JTKH01000024.1"/>
</dbReference>
<dbReference type="OrthoDB" id="6624918at2"/>
<dbReference type="GO" id="GO:0005737">
    <property type="term" value="C:cytoplasm"/>
    <property type="evidence" value="ECO:0007669"/>
    <property type="project" value="UniProtKB-SubCell"/>
</dbReference>
<evidence type="ECO:0000256" key="10">
    <source>
        <dbReference type="ARBA" id="ARBA00023098"/>
    </source>
</evidence>
<comment type="catalytic activity">
    <reaction evidence="14">
        <text>(9Z)-octadecenoyl-CoA + H2O = (9Z)-octadecenoate + CoA + H(+)</text>
        <dbReference type="Rhea" id="RHEA:40139"/>
        <dbReference type="ChEBI" id="CHEBI:15377"/>
        <dbReference type="ChEBI" id="CHEBI:15378"/>
        <dbReference type="ChEBI" id="CHEBI:30823"/>
        <dbReference type="ChEBI" id="CHEBI:57287"/>
        <dbReference type="ChEBI" id="CHEBI:57387"/>
    </reaction>
    <physiologicalReaction direction="left-to-right" evidence="14">
        <dbReference type="Rhea" id="RHEA:40140"/>
    </physiologicalReaction>
</comment>
<accession>A0A0C2NQK6</accession>
<keyword evidence="4" id="KW-1003">Cell membrane</keyword>
<name>A0A0C2NEI6_9VIBR</name>
<proteinExistence type="inferred from homology"/>
<feature type="domain" description="Thioesterase" evidence="24">
    <location>
        <begin position="51"/>
        <end position="119"/>
    </location>
</feature>
<keyword evidence="26" id="KW-1185">Reference proteome</keyword>
<reference evidence="25 26" key="1">
    <citation type="submission" date="2014-11" db="EMBL/GenBank/DDBJ databases">
        <title>Draft Genome Sequence of Vibrio piscirenalis strains CECT 8603T and CECT 8604, two marine Gammaproteobacterium isolated from cultured gilthead sea bream (Sparus aurata).</title>
        <authorList>
            <person name="Arahal D.R."/>
            <person name="Rodrigo-Torres L."/>
            <person name="Lucena T."/>
            <person name="Pujalte M.J."/>
        </authorList>
    </citation>
    <scope>NUCLEOTIDE SEQUENCE [LARGE SCALE GENOMIC DNA]</scope>
    <source>
        <strain evidence="25 26">DCR 1-4-2</strain>
    </source>
</reference>
<keyword evidence="7" id="KW-0378">Hydrolase</keyword>
<comment type="catalytic activity">
    <reaction evidence="21">
        <text>decanoyl-CoA + H2O = decanoate + CoA + H(+)</text>
        <dbReference type="Rhea" id="RHEA:40059"/>
        <dbReference type="ChEBI" id="CHEBI:15377"/>
        <dbReference type="ChEBI" id="CHEBI:15378"/>
        <dbReference type="ChEBI" id="CHEBI:27689"/>
        <dbReference type="ChEBI" id="CHEBI:57287"/>
        <dbReference type="ChEBI" id="CHEBI:61430"/>
    </reaction>
    <physiologicalReaction direction="left-to-right" evidence="21">
        <dbReference type="Rhea" id="RHEA:40060"/>
    </physiologicalReaction>
</comment>
<keyword evidence="11" id="KW-0472">Membrane</keyword>
<organism evidence="25 26">
    <name type="scientific">Vibrio renipiscarius</name>
    <dbReference type="NCBI Taxonomy" id="1461322"/>
    <lineage>
        <taxon>Bacteria</taxon>
        <taxon>Pseudomonadati</taxon>
        <taxon>Pseudomonadota</taxon>
        <taxon>Gammaproteobacteria</taxon>
        <taxon>Vibrionales</taxon>
        <taxon>Vibrionaceae</taxon>
        <taxon>Vibrio</taxon>
    </lineage>
</organism>
<dbReference type="Gene3D" id="3.10.129.10">
    <property type="entry name" value="Hotdog Thioesterase"/>
    <property type="match status" value="1"/>
</dbReference>
<evidence type="ECO:0000256" key="19">
    <source>
        <dbReference type="ARBA" id="ARBA00047588"/>
    </source>
</evidence>
<dbReference type="Proteomes" id="UP000031672">
    <property type="component" value="Unassembled WGS sequence"/>
</dbReference>
<evidence type="ECO:0000313" key="26">
    <source>
        <dbReference type="Proteomes" id="UP000031672"/>
    </source>
</evidence>
<dbReference type="EMBL" id="JTKH01000024">
    <property type="protein sequence ID" value="KII76457.1"/>
    <property type="molecule type" value="Genomic_DNA"/>
</dbReference>
<dbReference type="PANTHER" id="PTHR12418">
    <property type="entry name" value="ACYL-COENZYME A THIOESTERASE THEM4"/>
    <property type="match status" value="1"/>
</dbReference>
<evidence type="ECO:0000256" key="13">
    <source>
        <dbReference type="ARBA" id="ARBA00035852"/>
    </source>
</evidence>
<keyword evidence="5" id="KW-0963">Cytoplasm</keyword>
<evidence type="ECO:0000256" key="6">
    <source>
        <dbReference type="ARBA" id="ARBA00022703"/>
    </source>
</evidence>
<accession>A0A0C2NEI6</accession>
<dbReference type="GO" id="GO:0016020">
    <property type="term" value="C:membrane"/>
    <property type="evidence" value="ECO:0007669"/>
    <property type="project" value="UniProtKB-SubCell"/>
</dbReference>
<evidence type="ECO:0000256" key="12">
    <source>
        <dbReference type="ARBA" id="ARBA00023273"/>
    </source>
</evidence>
<dbReference type="GO" id="GO:0016790">
    <property type="term" value="F:thiolester hydrolase activity"/>
    <property type="evidence" value="ECO:0007669"/>
    <property type="project" value="UniProtKB-ARBA"/>
</dbReference>
<evidence type="ECO:0000256" key="2">
    <source>
        <dbReference type="ARBA" id="ARBA00004496"/>
    </source>
</evidence>
<evidence type="ECO:0000256" key="20">
    <source>
        <dbReference type="ARBA" id="ARBA00047734"/>
    </source>
</evidence>
<protein>
    <recommendedName>
        <fullName evidence="17">Acyl-coenzyme A thioesterase THEM4</fullName>
        <ecNumber evidence="16">3.1.2.2</ecNumber>
    </recommendedName>
    <alternativeName>
        <fullName evidence="18">Thioesterase superfamily member 4</fullName>
    </alternativeName>
</protein>
<sequence>MILPSNPQSHCQCVVCCQPFFSEHCIEYEASGDHSVQAIIVATQKVQGYAGVMQGGLVTALHDSAMLHCLFYRDVMAMTASLEVRFHHPVPLECELRVQAQWVKNNRRIHWLKSEIWCDGVLYSSASSRFMSLADH</sequence>
<evidence type="ECO:0000259" key="24">
    <source>
        <dbReference type="Pfam" id="PF03061"/>
    </source>
</evidence>
<evidence type="ECO:0000256" key="17">
    <source>
        <dbReference type="ARBA" id="ARBA00040123"/>
    </source>
</evidence>
<evidence type="ECO:0000256" key="11">
    <source>
        <dbReference type="ARBA" id="ARBA00023136"/>
    </source>
</evidence>
<evidence type="ECO:0000256" key="4">
    <source>
        <dbReference type="ARBA" id="ARBA00022475"/>
    </source>
</evidence>
<evidence type="ECO:0000256" key="22">
    <source>
        <dbReference type="ARBA" id="ARBA00048074"/>
    </source>
</evidence>
<comment type="subcellular location">
    <subcellularLocation>
        <location evidence="3">Cell projection</location>
        <location evidence="3">Ruffle membrane</location>
    </subcellularLocation>
    <subcellularLocation>
        <location evidence="2">Cytoplasm</location>
    </subcellularLocation>
    <subcellularLocation>
        <location evidence="1">Membrane</location>
        <topology evidence="1">Peripheral membrane protein</topology>
    </subcellularLocation>
</comment>
<evidence type="ECO:0000256" key="9">
    <source>
        <dbReference type="ARBA" id="ARBA00022946"/>
    </source>
</evidence>
<comment type="catalytic activity">
    <reaction evidence="22">
        <text>dodecanoyl-CoA + H2O = dodecanoate + CoA + H(+)</text>
        <dbReference type="Rhea" id="RHEA:30135"/>
        <dbReference type="ChEBI" id="CHEBI:15377"/>
        <dbReference type="ChEBI" id="CHEBI:15378"/>
        <dbReference type="ChEBI" id="CHEBI:18262"/>
        <dbReference type="ChEBI" id="CHEBI:57287"/>
        <dbReference type="ChEBI" id="CHEBI:57375"/>
    </reaction>
    <physiologicalReaction direction="left-to-right" evidence="22">
        <dbReference type="Rhea" id="RHEA:30136"/>
    </physiologicalReaction>
</comment>
<keyword evidence="10" id="KW-0443">Lipid metabolism</keyword>
<comment type="catalytic activity">
    <reaction evidence="13">
        <text>(5Z,8Z,11Z,14Z)-eicosatetraenoyl-CoA + H2O = (5Z,8Z,11Z,14Z)-eicosatetraenoate + CoA + H(+)</text>
        <dbReference type="Rhea" id="RHEA:40151"/>
        <dbReference type="ChEBI" id="CHEBI:15377"/>
        <dbReference type="ChEBI" id="CHEBI:15378"/>
        <dbReference type="ChEBI" id="CHEBI:32395"/>
        <dbReference type="ChEBI" id="CHEBI:57287"/>
        <dbReference type="ChEBI" id="CHEBI:57368"/>
    </reaction>
    <physiologicalReaction direction="left-to-right" evidence="13">
        <dbReference type="Rhea" id="RHEA:40152"/>
    </physiologicalReaction>
</comment>
<dbReference type="PANTHER" id="PTHR12418:SF19">
    <property type="entry name" value="ACYL-COENZYME A THIOESTERASE THEM4"/>
    <property type="match status" value="1"/>
</dbReference>
<comment type="caution">
    <text evidence="25">The sequence shown here is derived from an EMBL/GenBank/DDBJ whole genome shotgun (WGS) entry which is preliminary data.</text>
</comment>
<evidence type="ECO:0000256" key="16">
    <source>
        <dbReference type="ARBA" id="ARBA00038848"/>
    </source>
</evidence>
<dbReference type="CDD" id="cd03443">
    <property type="entry name" value="PaaI_thioesterase"/>
    <property type="match status" value="1"/>
</dbReference>
<keyword evidence="8" id="KW-0276">Fatty acid metabolism</keyword>
<gene>
    <name evidence="25" type="ORF">OJ16_16850</name>
</gene>
<evidence type="ECO:0000256" key="14">
    <source>
        <dbReference type="ARBA" id="ARBA00037002"/>
    </source>
</evidence>
<dbReference type="InterPro" id="IPR052365">
    <property type="entry name" value="THEM4/THEM5_acyl-CoA_thioest"/>
</dbReference>
<dbReference type="AlphaFoldDB" id="A0A0C2NEI6"/>
<evidence type="ECO:0000256" key="5">
    <source>
        <dbReference type="ARBA" id="ARBA00022490"/>
    </source>
</evidence>
<evidence type="ECO:0000256" key="3">
    <source>
        <dbReference type="ARBA" id="ARBA00004632"/>
    </source>
</evidence>
<dbReference type="Pfam" id="PF03061">
    <property type="entry name" value="4HBT"/>
    <property type="match status" value="1"/>
</dbReference>
<evidence type="ECO:0000256" key="1">
    <source>
        <dbReference type="ARBA" id="ARBA00004170"/>
    </source>
</evidence>
<comment type="similarity">
    <text evidence="15">Belongs to the THEM4/THEM5 thioesterase family.</text>
</comment>
<evidence type="ECO:0000256" key="18">
    <source>
        <dbReference type="ARBA" id="ARBA00043210"/>
    </source>
</evidence>
<dbReference type="EC" id="3.1.2.2" evidence="16"/>
<comment type="catalytic activity">
    <reaction evidence="20">
        <text>hexadecanoyl-CoA + H2O = hexadecanoate + CoA + H(+)</text>
        <dbReference type="Rhea" id="RHEA:16645"/>
        <dbReference type="ChEBI" id="CHEBI:7896"/>
        <dbReference type="ChEBI" id="CHEBI:15377"/>
        <dbReference type="ChEBI" id="CHEBI:15378"/>
        <dbReference type="ChEBI" id="CHEBI:57287"/>
        <dbReference type="ChEBI" id="CHEBI:57379"/>
        <dbReference type="EC" id="3.1.2.2"/>
    </reaction>
    <physiologicalReaction direction="left-to-right" evidence="20">
        <dbReference type="Rhea" id="RHEA:16646"/>
    </physiologicalReaction>
</comment>
<evidence type="ECO:0000313" key="25">
    <source>
        <dbReference type="EMBL" id="KII76457.1"/>
    </source>
</evidence>
<comment type="catalytic activity">
    <reaction evidence="23">
        <text>tetradecanoyl-CoA + H2O = tetradecanoate + CoA + H(+)</text>
        <dbReference type="Rhea" id="RHEA:40119"/>
        <dbReference type="ChEBI" id="CHEBI:15377"/>
        <dbReference type="ChEBI" id="CHEBI:15378"/>
        <dbReference type="ChEBI" id="CHEBI:30807"/>
        <dbReference type="ChEBI" id="CHEBI:57287"/>
        <dbReference type="ChEBI" id="CHEBI:57385"/>
    </reaction>
    <physiologicalReaction direction="left-to-right" evidence="23">
        <dbReference type="Rhea" id="RHEA:40120"/>
    </physiologicalReaction>
</comment>
<evidence type="ECO:0000256" key="7">
    <source>
        <dbReference type="ARBA" id="ARBA00022801"/>
    </source>
</evidence>
<dbReference type="SUPFAM" id="SSF54637">
    <property type="entry name" value="Thioesterase/thiol ester dehydrase-isomerase"/>
    <property type="match status" value="1"/>
</dbReference>
<dbReference type="InterPro" id="IPR029069">
    <property type="entry name" value="HotDog_dom_sf"/>
</dbReference>
<dbReference type="InterPro" id="IPR006683">
    <property type="entry name" value="Thioestr_dom"/>
</dbReference>
<evidence type="ECO:0000256" key="15">
    <source>
        <dbReference type="ARBA" id="ARBA00038456"/>
    </source>
</evidence>
<dbReference type="GO" id="GO:0006631">
    <property type="term" value="P:fatty acid metabolic process"/>
    <property type="evidence" value="ECO:0007669"/>
    <property type="project" value="UniProtKB-KW"/>
</dbReference>
<evidence type="ECO:0000256" key="8">
    <source>
        <dbReference type="ARBA" id="ARBA00022832"/>
    </source>
</evidence>
<evidence type="ECO:0000256" key="23">
    <source>
        <dbReference type="ARBA" id="ARBA00048180"/>
    </source>
</evidence>
<keyword evidence="9" id="KW-0809">Transit peptide</keyword>
<keyword evidence="12" id="KW-0966">Cell projection</keyword>
<dbReference type="STRING" id="1461322.OJ16_16850"/>